<evidence type="ECO:0000313" key="3">
    <source>
        <dbReference type="Proteomes" id="UP001219862"/>
    </source>
</evidence>
<dbReference type="SUPFAM" id="SSF51430">
    <property type="entry name" value="NAD(P)-linked oxidoreductase"/>
    <property type="match status" value="1"/>
</dbReference>
<proteinExistence type="predicted"/>
<dbReference type="InterPro" id="IPR023210">
    <property type="entry name" value="NADP_OxRdtase_dom"/>
</dbReference>
<name>A0ABT5KRT4_9BURK</name>
<reference evidence="2 3" key="1">
    <citation type="submission" date="2022-10" db="EMBL/GenBank/DDBJ databases">
        <title>paucibacter sp. hw8 Genome sequencing.</title>
        <authorList>
            <person name="Park S."/>
        </authorList>
    </citation>
    <scope>NUCLEOTIDE SEQUENCE [LARGE SCALE GENOMIC DNA]</scope>
    <source>
        <strain evidence="3">hw8</strain>
    </source>
</reference>
<organism evidence="2 3">
    <name type="scientific">Roseateles koreensis</name>
    <dbReference type="NCBI Taxonomy" id="2987526"/>
    <lineage>
        <taxon>Bacteria</taxon>
        <taxon>Pseudomonadati</taxon>
        <taxon>Pseudomonadota</taxon>
        <taxon>Betaproteobacteria</taxon>
        <taxon>Burkholderiales</taxon>
        <taxon>Sphaerotilaceae</taxon>
        <taxon>Roseateles</taxon>
    </lineage>
</organism>
<dbReference type="EMBL" id="JAQQXS010000008">
    <property type="protein sequence ID" value="MDC8785562.1"/>
    <property type="molecule type" value="Genomic_DNA"/>
</dbReference>
<evidence type="ECO:0000313" key="2">
    <source>
        <dbReference type="EMBL" id="MDC8785562.1"/>
    </source>
</evidence>
<dbReference type="Gene3D" id="3.20.20.100">
    <property type="entry name" value="NADP-dependent oxidoreductase domain"/>
    <property type="match status" value="1"/>
</dbReference>
<sequence>MIAAEAWQLPQASQLALAWVLHKYPHVYVIPGTRRRTHLASNWGAASLVLAPQQVQALDDLFVPGRVQGARYTEGGWVGIESPRGVPVLADSKAPAASADSGLPSK</sequence>
<dbReference type="Pfam" id="PF00248">
    <property type="entry name" value="Aldo_ket_red"/>
    <property type="match status" value="1"/>
</dbReference>
<feature type="domain" description="NADP-dependent oxidoreductase" evidence="1">
    <location>
        <begin position="11"/>
        <end position="61"/>
    </location>
</feature>
<accession>A0ABT5KRT4</accession>
<dbReference type="RefSeq" id="WP_273596679.1">
    <property type="nucleotide sequence ID" value="NZ_JAQQXS010000008.1"/>
</dbReference>
<protein>
    <submittedName>
        <fullName evidence="2">Aldo/keto reductase</fullName>
    </submittedName>
</protein>
<dbReference type="Proteomes" id="UP001219862">
    <property type="component" value="Unassembled WGS sequence"/>
</dbReference>
<keyword evidence="3" id="KW-1185">Reference proteome</keyword>
<dbReference type="InterPro" id="IPR036812">
    <property type="entry name" value="NAD(P)_OxRdtase_dom_sf"/>
</dbReference>
<gene>
    <name evidence="2" type="ORF">PRZ01_10195</name>
</gene>
<evidence type="ECO:0000259" key="1">
    <source>
        <dbReference type="Pfam" id="PF00248"/>
    </source>
</evidence>
<comment type="caution">
    <text evidence="2">The sequence shown here is derived from an EMBL/GenBank/DDBJ whole genome shotgun (WGS) entry which is preliminary data.</text>
</comment>